<protein>
    <submittedName>
        <fullName evidence="3">Metallophosphoesterase</fullName>
    </submittedName>
</protein>
<dbReference type="Pfam" id="PF00149">
    <property type="entry name" value="Metallophos"/>
    <property type="match status" value="1"/>
</dbReference>
<sequence length="317" mass="35222">MPLLHTAARRTIGAVAGVGLLGTSTLAWGYVERRFPTLRRYDVFLPSTRNIDLRILHIADLHMFGGQEFIRDFLMRLAQEEEMDFVVSTGDNFGGHDGLALAVDAHAPFFDLPGAFVFGSNDYYSPERKSWTRYLRKDPRTARSRSRNVPDLPWEELRSTFIGAGWVDCSNASHSLPLTTATGPLTLALIGVDDPHIHRDRFPIPSPEWTNEQPDTARLRLGLTHAPYRRVLDAMTDAKADLILAGHTHGGQFGLPGVRSLVTNCDLPRAHGKWMSTWEHDGSTSLLHVSAGLGTSPYVPFRIATRPEAALIHIRSV</sequence>
<dbReference type="Gene3D" id="3.60.21.10">
    <property type="match status" value="1"/>
</dbReference>
<feature type="domain" description="Calcineurin-like phosphoesterase" evidence="2">
    <location>
        <begin position="53"/>
        <end position="250"/>
    </location>
</feature>
<keyword evidence="4" id="KW-1185">Reference proteome</keyword>
<evidence type="ECO:0000256" key="1">
    <source>
        <dbReference type="SAM" id="Phobius"/>
    </source>
</evidence>
<evidence type="ECO:0000313" key="3">
    <source>
        <dbReference type="EMBL" id="RRC95949.1"/>
    </source>
</evidence>
<dbReference type="OrthoDB" id="9780884at2"/>
<dbReference type="RefSeq" id="WP_124868693.1">
    <property type="nucleotide sequence ID" value="NZ_RQZF01000002.1"/>
</dbReference>
<dbReference type="Proteomes" id="UP000280444">
    <property type="component" value="Unassembled WGS sequence"/>
</dbReference>
<name>A0A3P1SG40_9ACTO</name>
<gene>
    <name evidence="3" type="ORF">EII11_03625</name>
</gene>
<keyword evidence="1" id="KW-1133">Transmembrane helix</keyword>
<comment type="caution">
    <text evidence="3">The sequence shown here is derived from an EMBL/GenBank/DDBJ whole genome shotgun (WGS) entry which is preliminary data.</text>
</comment>
<dbReference type="EMBL" id="RQZF01000002">
    <property type="protein sequence ID" value="RRC95949.1"/>
    <property type="molecule type" value="Genomic_DNA"/>
</dbReference>
<dbReference type="PANTHER" id="PTHR31302:SF20">
    <property type="entry name" value="CONSERVED PROTEIN"/>
    <property type="match status" value="1"/>
</dbReference>
<dbReference type="SUPFAM" id="SSF56300">
    <property type="entry name" value="Metallo-dependent phosphatases"/>
    <property type="match status" value="1"/>
</dbReference>
<evidence type="ECO:0000313" key="4">
    <source>
        <dbReference type="Proteomes" id="UP000280444"/>
    </source>
</evidence>
<accession>A0A3P1SG40</accession>
<evidence type="ECO:0000259" key="2">
    <source>
        <dbReference type="Pfam" id="PF00149"/>
    </source>
</evidence>
<keyword evidence="1" id="KW-0812">Transmembrane</keyword>
<dbReference type="GO" id="GO:0016020">
    <property type="term" value="C:membrane"/>
    <property type="evidence" value="ECO:0007669"/>
    <property type="project" value="GOC"/>
</dbReference>
<reference evidence="3 4" key="1">
    <citation type="submission" date="2018-11" db="EMBL/GenBank/DDBJ databases">
        <title>Genomes From Bacteria Associated with the Canine Oral Cavity: a Test Case for Automated Genome-Based Taxonomic Assignment.</title>
        <authorList>
            <person name="Coil D.A."/>
            <person name="Jospin G."/>
            <person name="Darling A.E."/>
            <person name="Wallis C."/>
            <person name="Davis I.J."/>
            <person name="Harris S."/>
            <person name="Eisen J.A."/>
            <person name="Holcombe L.J."/>
            <person name="O'Flynn C."/>
        </authorList>
    </citation>
    <scope>NUCLEOTIDE SEQUENCE [LARGE SCALE GENOMIC DNA]</scope>
    <source>
        <strain evidence="3 4">OH770</strain>
    </source>
</reference>
<proteinExistence type="predicted"/>
<dbReference type="PANTHER" id="PTHR31302">
    <property type="entry name" value="TRANSMEMBRANE PROTEIN WITH METALLOPHOSPHOESTERASE DOMAIN-RELATED"/>
    <property type="match status" value="1"/>
</dbReference>
<dbReference type="AlphaFoldDB" id="A0A3P1SG40"/>
<dbReference type="GO" id="GO:0008758">
    <property type="term" value="F:UDP-2,3-diacylglucosamine hydrolase activity"/>
    <property type="evidence" value="ECO:0007669"/>
    <property type="project" value="TreeGrafter"/>
</dbReference>
<dbReference type="InterPro" id="IPR051158">
    <property type="entry name" value="Metallophosphoesterase_sf"/>
</dbReference>
<feature type="transmembrane region" description="Helical" evidence="1">
    <location>
        <begin position="12"/>
        <end position="31"/>
    </location>
</feature>
<dbReference type="GO" id="GO:0009245">
    <property type="term" value="P:lipid A biosynthetic process"/>
    <property type="evidence" value="ECO:0007669"/>
    <property type="project" value="TreeGrafter"/>
</dbReference>
<organism evidence="3 4">
    <name type="scientific">Schaalia canis</name>
    <dbReference type="NCBI Taxonomy" id="100469"/>
    <lineage>
        <taxon>Bacteria</taxon>
        <taxon>Bacillati</taxon>
        <taxon>Actinomycetota</taxon>
        <taxon>Actinomycetes</taxon>
        <taxon>Actinomycetales</taxon>
        <taxon>Actinomycetaceae</taxon>
        <taxon>Schaalia</taxon>
    </lineage>
</organism>
<dbReference type="InterPro" id="IPR029052">
    <property type="entry name" value="Metallo-depent_PP-like"/>
</dbReference>
<keyword evidence="1" id="KW-0472">Membrane</keyword>
<dbReference type="InterPro" id="IPR004843">
    <property type="entry name" value="Calcineurin-like_PHP"/>
</dbReference>